<dbReference type="InterPro" id="IPR013083">
    <property type="entry name" value="Znf_RING/FYVE/PHD"/>
</dbReference>
<keyword evidence="3" id="KW-0862">Zinc</keyword>
<dbReference type="Pfam" id="PF15985">
    <property type="entry name" value="KH_6"/>
    <property type="match status" value="1"/>
</dbReference>
<dbReference type="PROSITE" id="PS50089">
    <property type="entry name" value="ZF_RING_2"/>
    <property type="match status" value="1"/>
</dbReference>
<feature type="region of interest" description="Disordered" evidence="5">
    <location>
        <begin position="344"/>
        <end position="375"/>
    </location>
</feature>
<dbReference type="CDD" id="cd05789">
    <property type="entry name" value="S1_Rrp4"/>
    <property type="match status" value="1"/>
</dbReference>
<feature type="compositionally biased region" description="Basic and acidic residues" evidence="5">
    <location>
        <begin position="952"/>
        <end position="968"/>
    </location>
</feature>
<sequence>MGQTLMMMRKIQLPFTQTQKVRYERAIERLQSLSSTVNSDASVIVTDTIPVNHEDAFLKGHGTSEVDGELLATVCGVVERVDKLVYVRTLRARYKPEVGDIVVGRVIEVAQKRWRVELNFTQDGVLMLSSMNMPDGSQRRRTSVDELNMRNIFVEHDVVCAEVRSIQHDGSLQLHARSQKYGKLEKGQLLKVDPYLVKRSKHHFHYIESLGIDLIIGCNGFIWVGEHVEVRDPVMMIDDQKDAEMISSSSSTKEQSHTPLETRQNICRIGNAIRVLSNLGFTVTVEVITETLNLSNSKNIDIHNMLGSEFHVVVAENEAERRREKRKKCGRSMVKKQEEMNVCDKVGVSPHQEKGRNNKRKLADPSQDKEASLTEFPRYEDQLKLEESDDTVEWDDPFACRLEELLSSNLLALFLNAMKQVIDCGYTDDDVLKAISGSRLYCGGSDLVSNIVSNALNVLKNGGEGGGEGSRDYVFEDLQQLVGYTLVEMISLVKEVRPSLSTVEAMWRLLMCDLNVLQAFELESSDSPGFSLSEASESLAAESNNPPNSGDPDNQKPQQTNAQSDQSEPLKFGNFPNYKSTHSSGTASGKGVASGSTVSGAGVKSTSFTLVSDEKVVSSRKGRTKKEIPMLRQKSCVEKIRTYGKGSGSYKAAKFASVGSFLLEKRAKSSSELLARNCSSKMTTEIGVKVSLEETSCFVRKKSSKSESPVVVVDGQGYITALPAIAATKASKKKSGSEPIKLVPSASDKKSGSQPAKLVPSASEKKSGSQPLVPSASEKKSVSSVKSVPSVPIASGKKSCSESEEKASVSEKLAPDYYAGIPYDASLGIYIPRDKKDELILKLVPRVDDLQNELQVWTDWANQKVKEATGRLLKDQPELKALRKERELAKQHKKEKQLMEENTMKRLSEMEIAVKNATSQFEKANNTARRLEVEQSSLKKEMEAAKMRAAESAESYREAKERGQKSFKDSQSWEGQKAMLQEELKVQRDKVTVMQKEVNKAKNRQNQIEVTLKQEKTAKGKLTAQACAIKKERKKLEALGKAEEERIKAKAEADMKYYIDNIKRLERDITELKLKSEYSRIMALKKGGGGNEPKPRKRENHGVAKVKRERECVMCLSEEMSVIFLPCAHQVLCFTCNQLHEKEGMKDCPSCRGTIQRRIQARFARTG</sequence>
<gene>
    <name evidence="7" type="ORF">HID58_037312</name>
</gene>
<evidence type="ECO:0000256" key="3">
    <source>
        <dbReference type="PROSITE-ProRule" id="PRU00175"/>
    </source>
</evidence>
<dbReference type="PANTHER" id="PTHR46405">
    <property type="entry name" value="OS05G0141500 PROTEIN"/>
    <property type="match status" value="1"/>
</dbReference>
<feature type="compositionally biased region" description="Polar residues" evidence="5">
    <location>
        <begin position="555"/>
        <end position="567"/>
    </location>
</feature>
<dbReference type="InterPro" id="IPR001841">
    <property type="entry name" value="Znf_RING"/>
</dbReference>
<accession>A0ABQ8BMK5</accession>
<dbReference type="EMBL" id="JAGKQM010000010">
    <property type="protein sequence ID" value="KAH0905485.1"/>
    <property type="molecule type" value="Genomic_DNA"/>
</dbReference>
<feature type="compositionally biased region" description="Low complexity" evidence="5">
    <location>
        <begin position="787"/>
        <end position="798"/>
    </location>
</feature>
<evidence type="ECO:0000256" key="5">
    <source>
        <dbReference type="SAM" id="MobiDB-lite"/>
    </source>
</evidence>
<keyword evidence="3" id="KW-0863">Zinc-finger</keyword>
<feature type="region of interest" description="Disordered" evidence="5">
    <location>
        <begin position="736"/>
        <end position="781"/>
    </location>
</feature>
<feature type="domain" description="RING-type" evidence="6">
    <location>
        <begin position="1112"/>
        <end position="1152"/>
    </location>
</feature>
<keyword evidence="8" id="KW-1185">Reference proteome</keyword>
<keyword evidence="3" id="KW-0479">Metal-binding</keyword>
<evidence type="ECO:0000256" key="1">
    <source>
        <dbReference type="ARBA" id="ARBA00009155"/>
    </source>
</evidence>
<evidence type="ECO:0000313" key="7">
    <source>
        <dbReference type="EMBL" id="KAH0905485.1"/>
    </source>
</evidence>
<evidence type="ECO:0000259" key="6">
    <source>
        <dbReference type="PROSITE" id="PS50089"/>
    </source>
</evidence>
<feature type="region of interest" description="Disordered" evidence="5">
    <location>
        <begin position="787"/>
        <end position="806"/>
    </location>
</feature>
<dbReference type="Pfam" id="PF20235">
    <property type="entry name" value="PIR2-like_helical"/>
    <property type="match status" value="1"/>
</dbReference>
<evidence type="ECO:0000256" key="4">
    <source>
        <dbReference type="SAM" id="Coils"/>
    </source>
</evidence>
<feature type="compositionally biased region" description="Low complexity" evidence="5">
    <location>
        <begin position="531"/>
        <end position="552"/>
    </location>
</feature>
<dbReference type="PANTHER" id="PTHR46405:SF4">
    <property type="entry name" value="E3 UBIQUITIN-PROTEIN LIGASE RF298-RELATED"/>
    <property type="match status" value="1"/>
</dbReference>
<dbReference type="SMART" id="SM00316">
    <property type="entry name" value="S1"/>
    <property type="match status" value="1"/>
</dbReference>
<evidence type="ECO:0000256" key="2">
    <source>
        <dbReference type="ARBA" id="ARBA00022884"/>
    </source>
</evidence>
<dbReference type="InterPro" id="IPR046934">
    <property type="entry name" value="PIR2-like"/>
</dbReference>
<dbReference type="InterPro" id="IPR046527">
    <property type="entry name" value="PIR2-like_helical"/>
</dbReference>
<dbReference type="Proteomes" id="UP000824890">
    <property type="component" value="Unassembled WGS sequence"/>
</dbReference>
<dbReference type="InterPro" id="IPR003029">
    <property type="entry name" value="S1_domain"/>
</dbReference>
<feature type="region of interest" description="Disordered" evidence="5">
    <location>
        <begin position="952"/>
        <end position="972"/>
    </location>
</feature>
<feature type="compositionally biased region" description="Basic and acidic residues" evidence="5">
    <location>
        <begin position="351"/>
        <end position="375"/>
    </location>
</feature>
<proteinExistence type="inferred from homology"/>
<dbReference type="InterPro" id="IPR036612">
    <property type="entry name" value="KH_dom_type_1_sf"/>
</dbReference>
<reference evidence="7 8" key="1">
    <citation type="submission" date="2021-05" db="EMBL/GenBank/DDBJ databases">
        <title>Genome Assembly of Synthetic Allotetraploid Brassica napus Reveals Homoeologous Exchanges between Subgenomes.</title>
        <authorList>
            <person name="Davis J.T."/>
        </authorList>
    </citation>
    <scope>NUCLEOTIDE SEQUENCE [LARGE SCALE GENOMIC DNA]</scope>
    <source>
        <strain evidence="8">cv. Da-Ae</strain>
        <tissue evidence="7">Seedling</tissue>
    </source>
</reference>
<dbReference type="SUPFAM" id="SSF50249">
    <property type="entry name" value="Nucleic acid-binding proteins"/>
    <property type="match status" value="1"/>
</dbReference>
<feature type="compositionally biased region" description="Low complexity" evidence="5">
    <location>
        <begin position="583"/>
        <end position="601"/>
    </location>
</feature>
<feature type="coiled-coil region" evidence="4">
    <location>
        <begin position="1048"/>
        <end position="1075"/>
    </location>
</feature>
<dbReference type="Gene3D" id="2.40.50.100">
    <property type="match status" value="1"/>
</dbReference>
<dbReference type="Pfam" id="PF13920">
    <property type="entry name" value="zf-C3HC4_3"/>
    <property type="match status" value="1"/>
</dbReference>
<protein>
    <recommendedName>
        <fullName evidence="6">RING-type domain-containing protein</fullName>
    </recommendedName>
</protein>
<dbReference type="SUPFAM" id="SSF54791">
    <property type="entry name" value="Eukaryotic type KH-domain (KH-domain type I)"/>
    <property type="match status" value="1"/>
</dbReference>
<dbReference type="CDD" id="cd23128">
    <property type="entry name" value="RING-HC_MIP1-like"/>
    <property type="match status" value="1"/>
</dbReference>
<dbReference type="SUPFAM" id="SSF110324">
    <property type="entry name" value="Ribosomal L27 protein-like"/>
    <property type="match status" value="1"/>
</dbReference>
<dbReference type="SUPFAM" id="SSF57850">
    <property type="entry name" value="RING/U-box"/>
    <property type="match status" value="1"/>
</dbReference>
<keyword evidence="2" id="KW-0694">RNA-binding</keyword>
<comment type="similarity">
    <text evidence="1">Belongs to the RRP4 family.</text>
</comment>
<dbReference type="InterPro" id="IPR048565">
    <property type="entry name" value="S1_RRP4"/>
</dbReference>
<keyword evidence="4" id="KW-0175">Coiled coil</keyword>
<feature type="region of interest" description="Disordered" evidence="5">
    <location>
        <begin position="531"/>
        <end position="601"/>
    </location>
</feature>
<dbReference type="Gene3D" id="2.40.50.140">
    <property type="entry name" value="Nucleic acid-binding proteins"/>
    <property type="match status" value="1"/>
</dbReference>
<dbReference type="Gene3D" id="3.30.40.10">
    <property type="entry name" value="Zinc/RING finger domain, C3HC4 (zinc finger)"/>
    <property type="match status" value="1"/>
</dbReference>
<comment type="caution">
    <text evidence="7">The sequence shown here is derived from an EMBL/GenBank/DDBJ whole genome shotgun (WGS) entry which is preliminary data.</text>
</comment>
<dbReference type="InterPro" id="IPR004088">
    <property type="entry name" value="KH_dom_type_1"/>
</dbReference>
<dbReference type="CDD" id="cd22525">
    <property type="entry name" value="KH-I_Rrp4_eukar"/>
    <property type="match status" value="1"/>
</dbReference>
<dbReference type="InterPro" id="IPR012340">
    <property type="entry name" value="NA-bd_OB-fold"/>
</dbReference>
<evidence type="ECO:0000313" key="8">
    <source>
        <dbReference type="Proteomes" id="UP000824890"/>
    </source>
</evidence>
<name>A0ABQ8BMK5_BRANA</name>
<dbReference type="Pfam" id="PF21266">
    <property type="entry name" value="S1_RRP4"/>
    <property type="match status" value="1"/>
</dbReference>
<organism evidence="7 8">
    <name type="scientific">Brassica napus</name>
    <name type="common">Rape</name>
    <dbReference type="NCBI Taxonomy" id="3708"/>
    <lineage>
        <taxon>Eukaryota</taxon>
        <taxon>Viridiplantae</taxon>
        <taxon>Streptophyta</taxon>
        <taxon>Embryophyta</taxon>
        <taxon>Tracheophyta</taxon>
        <taxon>Spermatophyta</taxon>
        <taxon>Magnoliopsida</taxon>
        <taxon>eudicotyledons</taxon>
        <taxon>Gunneridae</taxon>
        <taxon>Pentapetalae</taxon>
        <taxon>rosids</taxon>
        <taxon>malvids</taxon>
        <taxon>Brassicales</taxon>
        <taxon>Brassicaceae</taxon>
        <taxon>Brassiceae</taxon>
        <taxon>Brassica</taxon>
    </lineage>
</organism>